<reference evidence="2" key="1">
    <citation type="journal article" date="2015" name="Genome Biol. Evol.">
        <title>Organellar Genomes of White Spruce (Picea glauca): Assembly and Annotation.</title>
        <authorList>
            <person name="Jackman S.D."/>
            <person name="Warren R.L."/>
            <person name="Gibb E.A."/>
            <person name="Vandervalk B.P."/>
            <person name="Mohamadi H."/>
            <person name="Chu J."/>
            <person name="Raymond A."/>
            <person name="Pleasance S."/>
            <person name="Coope R."/>
            <person name="Wildung M.R."/>
            <person name="Ritland C.E."/>
            <person name="Bousquet J."/>
            <person name="Jones S.J."/>
            <person name="Bohlmann J."/>
            <person name="Birol I."/>
        </authorList>
    </citation>
    <scope>NUCLEOTIDE SEQUENCE [LARGE SCALE GENOMIC DNA]</scope>
    <source>
        <tissue evidence="2">Flushing bud</tissue>
    </source>
</reference>
<protein>
    <submittedName>
        <fullName evidence="2">Uncharacterized protein</fullName>
    </submittedName>
</protein>
<keyword evidence="2" id="KW-0496">Mitochondrion</keyword>
<evidence type="ECO:0000313" key="2">
    <source>
        <dbReference type="EMBL" id="KUM50516.1"/>
    </source>
</evidence>
<dbReference type="EMBL" id="LKAM01000001">
    <property type="protein sequence ID" value="KUM50516.1"/>
    <property type="molecule type" value="Genomic_DNA"/>
</dbReference>
<comment type="caution">
    <text evidence="2">The sequence shown here is derived from an EMBL/GenBank/DDBJ whole genome shotgun (WGS) entry which is preliminary data.</text>
</comment>
<accession>A0A101M3R6</accession>
<sequence>MKLEGIPVKKRSLKGVSKSSVRGGQGLASNSLFSEQDRNRIELIKLETRFSFWIAPLITEKEE</sequence>
<feature type="region of interest" description="Disordered" evidence="1">
    <location>
        <begin position="1"/>
        <end position="23"/>
    </location>
</feature>
<name>A0A101M3R6_PICGL</name>
<gene>
    <name evidence="2" type="ORF">ABT39_MTgene359</name>
</gene>
<geneLocation type="mitochondrion" evidence="2"/>
<proteinExistence type="predicted"/>
<evidence type="ECO:0000256" key="1">
    <source>
        <dbReference type="SAM" id="MobiDB-lite"/>
    </source>
</evidence>
<organism evidence="2">
    <name type="scientific">Picea glauca</name>
    <name type="common">White spruce</name>
    <name type="synonym">Pinus glauca</name>
    <dbReference type="NCBI Taxonomy" id="3330"/>
    <lineage>
        <taxon>Eukaryota</taxon>
        <taxon>Viridiplantae</taxon>
        <taxon>Streptophyta</taxon>
        <taxon>Embryophyta</taxon>
        <taxon>Tracheophyta</taxon>
        <taxon>Spermatophyta</taxon>
        <taxon>Pinopsida</taxon>
        <taxon>Pinidae</taxon>
        <taxon>Conifers I</taxon>
        <taxon>Pinales</taxon>
        <taxon>Pinaceae</taxon>
        <taxon>Picea</taxon>
    </lineage>
</organism>
<dbReference type="AlphaFoldDB" id="A0A101M3R6"/>